<name>A0ABQ1EVW9_SPHSA</name>
<evidence type="ECO:0000313" key="2">
    <source>
        <dbReference type="Proteomes" id="UP000628109"/>
    </source>
</evidence>
<protein>
    <recommendedName>
        <fullName evidence="3">MbtH family protein</fullName>
    </recommendedName>
</protein>
<accession>A0ABQ1EVW9</accession>
<comment type="caution">
    <text evidence="1">The sequence shown here is derived from an EMBL/GenBank/DDBJ whole genome shotgun (WGS) entry which is preliminary data.</text>
</comment>
<evidence type="ECO:0000313" key="1">
    <source>
        <dbReference type="EMBL" id="GFZ89663.1"/>
    </source>
</evidence>
<dbReference type="Proteomes" id="UP000628109">
    <property type="component" value="Unassembled WGS sequence"/>
</dbReference>
<sequence length="63" mass="6954">MPDHIVISKAAIGGRFIVSFEPRSVSWPSLEFRQHDEAKRCADARHAAHGWPIIDQTAEGGEA</sequence>
<dbReference type="RefSeq" id="WP_130029954.1">
    <property type="nucleotide sequence ID" value="NZ_BMDU01000003.1"/>
</dbReference>
<dbReference type="EMBL" id="BMDU01000003">
    <property type="protein sequence ID" value="GFZ89663.1"/>
    <property type="molecule type" value="Genomic_DNA"/>
</dbReference>
<gene>
    <name evidence="1" type="ORF">GCM10019071_19570</name>
</gene>
<organism evidence="1 2">
    <name type="scientific">Sphingobium fuliginis (strain ATCC 27551)</name>
    <dbReference type="NCBI Taxonomy" id="336203"/>
    <lineage>
        <taxon>Bacteria</taxon>
        <taxon>Pseudomonadati</taxon>
        <taxon>Pseudomonadota</taxon>
        <taxon>Alphaproteobacteria</taxon>
        <taxon>Sphingomonadales</taxon>
        <taxon>Sphingomonadaceae</taxon>
        <taxon>Sphingobium</taxon>
    </lineage>
</organism>
<keyword evidence="2" id="KW-1185">Reference proteome</keyword>
<evidence type="ECO:0008006" key="3">
    <source>
        <dbReference type="Google" id="ProtNLM"/>
    </source>
</evidence>
<reference evidence="2" key="1">
    <citation type="journal article" date="2019" name="Int. J. Syst. Evol. Microbiol.">
        <title>The Global Catalogue of Microorganisms (GCM) 10K type strain sequencing project: providing services to taxonomists for standard genome sequencing and annotation.</title>
        <authorList>
            <consortium name="The Broad Institute Genomics Platform"/>
            <consortium name="The Broad Institute Genome Sequencing Center for Infectious Disease"/>
            <person name="Wu L."/>
            <person name="Ma J."/>
        </authorList>
    </citation>
    <scope>NUCLEOTIDE SEQUENCE [LARGE SCALE GENOMIC DNA]</scope>
    <source>
        <strain evidence="2">CCM 7327</strain>
    </source>
</reference>
<proteinExistence type="predicted"/>